<keyword evidence="3" id="KW-1185">Reference proteome</keyword>
<feature type="compositionally biased region" description="Basic residues" evidence="1">
    <location>
        <begin position="84"/>
        <end position="98"/>
    </location>
</feature>
<reference evidence="3" key="1">
    <citation type="journal article" date="2013" name="Proc. Natl. Acad. Sci. U.S.A.">
        <title>Genome structure and metabolic features in the red seaweed Chondrus crispus shed light on evolution of the Archaeplastida.</title>
        <authorList>
            <person name="Collen J."/>
            <person name="Porcel B."/>
            <person name="Carre W."/>
            <person name="Ball S.G."/>
            <person name="Chaparro C."/>
            <person name="Tonon T."/>
            <person name="Barbeyron T."/>
            <person name="Michel G."/>
            <person name="Noel B."/>
            <person name="Valentin K."/>
            <person name="Elias M."/>
            <person name="Artiguenave F."/>
            <person name="Arun A."/>
            <person name="Aury J.M."/>
            <person name="Barbosa-Neto J.F."/>
            <person name="Bothwell J.H."/>
            <person name="Bouget F.Y."/>
            <person name="Brillet L."/>
            <person name="Cabello-Hurtado F."/>
            <person name="Capella-Gutierrez S."/>
            <person name="Charrier B."/>
            <person name="Cladiere L."/>
            <person name="Cock J.M."/>
            <person name="Coelho S.M."/>
            <person name="Colleoni C."/>
            <person name="Czjzek M."/>
            <person name="Da Silva C."/>
            <person name="Delage L."/>
            <person name="Denoeud F."/>
            <person name="Deschamps P."/>
            <person name="Dittami S.M."/>
            <person name="Gabaldon T."/>
            <person name="Gachon C.M."/>
            <person name="Groisillier A."/>
            <person name="Herve C."/>
            <person name="Jabbari K."/>
            <person name="Katinka M."/>
            <person name="Kloareg B."/>
            <person name="Kowalczyk N."/>
            <person name="Labadie K."/>
            <person name="Leblanc C."/>
            <person name="Lopez P.J."/>
            <person name="McLachlan D.H."/>
            <person name="Meslet-Cladiere L."/>
            <person name="Moustafa A."/>
            <person name="Nehr Z."/>
            <person name="Nyvall Collen P."/>
            <person name="Panaud O."/>
            <person name="Partensky F."/>
            <person name="Poulain J."/>
            <person name="Rensing S.A."/>
            <person name="Rousvoal S."/>
            <person name="Samson G."/>
            <person name="Symeonidi A."/>
            <person name="Weissenbach J."/>
            <person name="Zambounis A."/>
            <person name="Wincker P."/>
            <person name="Boyen C."/>
        </authorList>
    </citation>
    <scope>NUCLEOTIDE SEQUENCE [LARGE SCALE GENOMIC DNA]</scope>
    <source>
        <strain evidence="3">cv. Stackhouse</strain>
    </source>
</reference>
<dbReference type="Gramene" id="CDF34299">
    <property type="protein sequence ID" value="CDF34299"/>
    <property type="gene ID" value="CHC_T00003019001"/>
</dbReference>
<feature type="compositionally biased region" description="Low complexity" evidence="1">
    <location>
        <begin position="55"/>
        <end position="83"/>
    </location>
</feature>
<evidence type="ECO:0000313" key="2">
    <source>
        <dbReference type="EMBL" id="CDF34299.1"/>
    </source>
</evidence>
<accession>R7Q8D7</accession>
<evidence type="ECO:0000256" key="1">
    <source>
        <dbReference type="SAM" id="MobiDB-lite"/>
    </source>
</evidence>
<evidence type="ECO:0000313" key="3">
    <source>
        <dbReference type="Proteomes" id="UP000012073"/>
    </source>
</evidence>
<proteinExistence type="predicted"/>
<feature type="region of interest" description="Disordered" evidence="1">
    <location>
        <begin position="28"/>
        <end position="127"/>
    </location>
</feature>
<organism evidence="2 3">
    <name type="scientific">Chondrus crispus</name>
    <name type="common">Carrageen Irish moss</name>
    <name type="synonym">Polymorpha crispa</name>
    <dbReference type="NCBI Taxonomy" id="2769"/>
    <lineage>
        <taxon>Eukaryota</taxon>
        <taxon>Rhodophyta</taxon>
        <taxon>Florideophyceae</taxon>
        <taxon>Rhodymeniophycidae</taxon>
        <taxon>Gigartinales</taxon>
        <taxon>Gigartinaceae</taxon>
        <taxon>Chondrus</taxon>
    </lineage>
</organism>
<name>R7Q8D7_CHOCR</name>
<dbReference type="KEGG" id="ccp:CHC_T00003019001"/>
<dbReference type="GeneID" id="17321828"/>
<dbReference type="Proteomes" id="UP000012073">
    <property type="component" value="Unassembled WGS sequence"/>
</dbReference>
<dbReference type="AlphaFoldDB" id="R7Q8D7"/>
<gene>
    <name evidence="2" type="ORF">CHC_T00003019001</name>
</gene>
<sequence>MKRVHCALSVTTAFSARWSSCHTARLQHSCPRPNIAPSTTLIPTARPSPPYSLTRALPCPSRSPSAPSRAPASSSLRPPQRRFLSSRRRSASSKRSRTMRASVLSTRGRFSPMTPPSSRPPLHPRAS</sequence>
<dbReference type="EMBL" id="HG001684">
    <property type="protein sequence ID" value="CDF34299.1"/>
    <property type="molecule type" value="Genomic_DNA"/>
</dbReference>
<protein>
    <submittedName>
        <fullName evidence="2">Uncharacterized protein</fullName>
    </submittedName>
</protein>
<dbReference type="RefSeq" id="XP_005714118.1">
    <property type="nucleotide sequence ID" value="XM_005714061.1"/>
</dbReference>
<feature type="compositionally biased region" description="Pro residues" evidence="1">
    <location>
        <begin position="113"/>
        <end position="127"/>
    </location>
</feature>